<reference evidence="1 2" key="1">
    <citation type="submission" date="2017-03" db="EMBL/GenBank/DDBJ databases">
        <title>Sulfur activation and transportation mechanism of thermophilic Archaea Acidianus manzaensis YN-25.</title>
        <authorList>
            <person name="Ma Y."/>
            <person name="Yang Y."/>
            <person name="Xia J."/>
        </authorList>
    </citation>
    <scope>NUCLEOTIDE SEQUENCE [LARGE SCALE GENOMIC DNA]</scope>
    <source>
        <strain evidence="1 2">YN-25</strain>
    </source>
</reference>
<dbReference type="RefSeq" id="WP_148690725.1">
    <property type="nucleotide sequence ID" value="NZ_CP020477.1"/>
</dbReference>
<dbReference type="Proteomes" id="UP000193404">
    <property type="component" value="Chromosome"/>
</dbReference>
<keyword evidence="2" id="KW-1185">Reference proteome</keyword>
<dbReference type="OrthoDB" id="7857at2157"/>
<dbReference type="EMBL" id="CP020477">
    <property type="protein sequence ID" value="ARM74970.1"/>
    <property type="molecule type" value="Genomic_DNA"/>
</dbReference>
<protein>
    <recommendedName>
        <fullName evidence="3">DUF2203 domain-containing protein</fullName>
    </recommendedName>
</protein>
<evidence type="ECO:0000313" key="2">
    <source>
        <dbReference type="Proteomes" id="UP000193404"/>
    </source>
</evidence>
<accession>A0A1W6JXL3</accession>
<dbReference type="PIRSF" id="PIRSF016498">
    <property type="entry name" value="UCP016498"/>
    <property type="match status" value="1"/>
</dbReference>
<dbReference type="Pfam" id="PF09969">
    <property type="entry name" value="DUF2203"/>
    <property type="match status" value="1"/>
</dbReference>
<proteinExistence type="predicted"/>
<dbReference type="GeneID" id="41589709"/>
<organism evidence="1 2">
    <name type="scientific">Acidianus manzaensis</name>
    <dbReference type="NCBI Taxonomy" id="282676"/>
    <lineage>
        <taxon>Archaea</taxon>
        <taxon>Thermoproteota</taxon>
        <taxon>Thermoprotei</taxon>
        <taxon>Sulfolobales</taxon>
        <taxon>Sulfolobaceae</taxon>
        <taxon>Acidianus</taxon>
    </lineage>
</organism>
<gene>
    <name evidence="1" type="ORF">B6F84_02280</name>
</gene>
<name>A0A1W6JXL3_9CREN</name>
<evidence type="ECO:0008006" key="3">
    <source>
        <dbReference type="Google" id="ProtNLM"/>
    </source>
</evidence>
<evidence type="ECO:0000313" key="1">
    <source>
        <dbReference type="EMBL" id="ARM74970.1"/>
    </source>
</evidence>
<dbReference type="AlphaFoldDB" id="A0A1W6JXL3"/>
<sequence length="119" mass="14008">MIYFDVDSANSLLPWIKEKLKEMKELKYNTEKALMEGNKDALSAYVSRIDQIIKEITEKGIILRDLDLGILDFPAIINDRPAYLCWREGEDKILYWHYLEEGYKGRKRISGEENILSYT</sequence>
<dbReference type="KEGG" id="aman:B6F84_02280"/>
<dbReference type="InterPro" id="IPR018699">
    <property type="entry name" value="DUF2203"/>
</dbReference>
<dbReference type="STRING" id="282676.B6F84_02280"/>